<name>A0A8H4T0A4_9HYPO</name>
<protein>
    <submittedName>
        <fullName evidence="1">Uncharacterized protein</fullName>
    </submittedName>
</protein>
<proteinExistence type="predicted"/>
<reference evidence="1" key="2">
    <citation type="submission" date="2020-05" db="EMBL/GenBank/DDBJ databases">
        <authorList>
            <person name="Kim H.-S."/>
            <person name="Proctor R.H."/>
            <person name="Brown D.W."/>
        </authorList>
    </citation>
    <scope>NUCLEOTIDE SEQUENCE</scope>
    <source>
        <strain evidence="1">NRRL 45417</strain>
    </source>
</reference>
<dbReference type="EMBL" id="JABFAI010000249">
    <property type="protein sequence ID" value="KAF4948945.1"/>
    <property type="molecule type" value="Genomic_DNA"/>
</dbReference>
<keyword evidence="2" id="KW-1185">Reference proteome</keyword>
<organism evidence="1 2">
    <name type="scientific">Fusarium gaditjirri</name>
    <dbReference type="NCBI Taxonomy" id="282569"/>
    <lineage>
        <taxon>Eukaryota</taxon>
        <taxon>Fungi</taxon>
        <taxon>Dikarya</taxon>
        <taxon>Ascomycota</taxon>
        <taxon>Pezizomycotina</taxon>
        <taxon>Sordariomycetes</taxon>
        <taxon>Hypocreomycetidae</taxon>
        <taxon>Hypocreales</taxon>
        <taxon>Nectriaceae</taxon>
        <taxon>Fusarium</taxon>
        <taxon>Fusarium nisikadoi species complex</taxon>
    </lineage>
</organism>
<dbReference type="AlphaFoldDB" id="A0A8H4T0A4"/>
<accession>A0A8H4T0A4</accession>
<gene>
    <name evidence="1" type="ORF">FGADI_9229</name>
</gene>
<dbReference type="Proteomes" id="UP000604273">
    <property type="component" value="Unassembled WGS sequence"/>
</dbReference>
<dbReference type="OrthoDB" id="5095531at2759"/>
<evidence type="ECO:0000313" key="1">
    <source>
        <dbReference type="EMBL" id="KAF4948945.1"/>
    </source>
</evidence>
<comment type="caution">
    <text evidence="1">The sequence shown here is derived from an EMBL/GenBank/DDBJ whole genome shotgun (WGS) entry which is preliminary data.</text>
</comment>
<reference evidence="1" key="1">
    <citation type="journal article" date="2020" name="BMC Genomics">
        <title>Correction to: Identification and distribution of gene clusters required for synthesis of sphingolipid metabolism inhibitors in diverse species of the filamentous fungus Fusarium.</title>
        <authorList>
            <person name="Kim H.S."/>
            <person name="Lohmar J.M."/>
            <person name="Busman M."/>
            <person name="Brown D.W."/>
            <person name="Naumann T.A."/>
            <person name="Divon H.H."/>
            <person name="Lysoe E."/>
            <person name="Uhlig S."/>
            <person name="Proctor R.H."/>
        </authorList>
    </citation>
    <scope>NUCLEOTIDE SEQUENCE</scope>
    <source>
        <strain evidence="1">NRRL 45417</strain>
    </source>
</reference>
<evidence type="ECO:0000313" key="2">
    <source>
        <dbReference type="Proteomes" id="UP000604273"/>
    </source>
</evidence>
<sequence>MANETQPLSAVKRAKRAVRLKGKHHEYGETQDFDVFLSRGGKPHELMDEERYLDFPAKTSASAWKGITIDNDESSSQSQSGTAEERIIWSPKQLTSIGEGSNSIKATVRKVGERHLAFELAARVCDGSRLPNDKMKKLMGIKADYQHSMDKKASCVYVGISALNCKPIFMMKSDTQNSPESFDGVLPQEGIKASLDYDNTAYVKLVTDPEGYVLGHQIIWTENMLIPGNISYIKRALHGCLASSENNRFLQLVKREHSLILAGIGPSGVAKVLPSNEAPARQPLLRRAIQGGKDYTTLHFILRWPPIALLQFPQDMIEEMQGFLNQHPHDNVPLNIALAATIIYFDIEESDDHQREGFLDSFPKKPALVKKAPLVAFIILFPHMLRFVETHHLTSFIHPFRFANTQNSIRHPPRVSATRSDLNPTSMRSWYYQIRSRHPQVSADYRLTLIPASMPGTTMIFPKDCNHAQKPSPDLFKLCCLNDVRTLGLPNYSYNGNRAFKWVGGPIGLFSEAVRQTKTSCYRLEGIPSTDYWKAYHPGEFSALTGLARKIGLVFPDVGSDYYNKETITSCVERWFGVETTYTENFQFCDETPELERKKMATRADELIRIADRLGIPSAKRRTSHKTMLLEWDGMEGHLKSLHEQGKLKRFAAPDYPTPPAKRAKAAEPVLGSDIKEQILQITKGLAAASCDWDNLLKDLQTSAPTMKAIQKSFTPVRLFVSELEKTLQSENGGSGEGDLDHIIRLVFRAEGLFGSGVEGMDYESKWGQHRDRLSQLFG</sequence>